<evidence type="ECO:0000313" key="3">
    <source>
        <dbReference type="Proteomes" id="UP000488956"/>
    </source>
</evidence>
<evidence type="ECO:0000256" key="1">
    <source>
        <dbReference type="SAM" id="SignalP"/>
    </source>
</evidence>
<sequence length="75" mass="7823">MSGRCCSVLRSASILSASCLRVSLCAYDCSSLGTSAWSSKSVLTRLMKYSAGFMYCGQSCPAAAKCGIILARGPQ</sequence>
<evidence type="ECO:0008006" key="4">
    <source>
        <dbReference type="Google" id="ProtNLM"/>
    </source>
</evidence>
<protein>
    <recommendedName>
        <fullName evidence="4">Secreted protein</fullName>
    </recommendedName>
</protein>
<organism evidence="2 3">
    <name type="scientific">Phytophthora fragariae</name>
    <dbReference type="NCBI Taxonomy" id="53985"/>
    <lineage>
        <taxon>Eukaryota</taxon>
        <taxon>Sar</taxon>
        <taxon>Stramenopiles</taxon>
        <taxon>Oomycota</taxon>
        <taxon>Peronosporomycetes</taxon>
        <taxon>Peronosporales</taxon>
        <taxon>Peronosporaceae</taxon>
        <taxon>Phytophthora</taxon>
    </lineage>
</organism>
<accession>A0A6G0JD60</accession>
<dbReference type="Proteomes" id="UP000488956">
    <property type="component" value="Unassembled WGS sequence"/>
</dbReference>
<reference evidence="2 3" key="1">
    <citation type="submission" date="2018-09" db="EMBL/GenBank/DDBJ databases">
        <title>Genomic investigation of the strawberry pathogen Phytophthora fragariae indicates pathogenicity is determined by transcriptional variation in three key races.</title>
        <authorList>
            <person name="Adams T.M."/>
            <person name="Armitage A.D."/>
            <person name="Sobczyk M.K."/>
            <person name="Bates H.J."/>
            <person name="Dunwell J.M."/>
            <person name="Nellist C.F."/>
            <person name="Harrison R.J."/>
        </authorList>
    </citation>
    <scope>NUCLEOTIDE SEQUENCE [LARGE SCALE GENOMIC DNA]</scope>
    <source>
        <strain evidence="2 3">ONT-3</strain>
    </source>
</reference>
<dbReference type="EMBL" id="QXFX01011886">
    <property type="protein sequence ID" value="KAE9051856.1"/>
    <property type="molecule type" value="Genomic_DNA"/>
</dbReference>
<proteinExistence type="predicted"/>
<dbReference type="AlphaFoldDB" id="A0A6G0JD60"/>
<name>A0A6G0JD60_9STRA</name>
<keyword evidence="1" id="KW-0732">Signal</keyword>
<comment type="caution">
    <text evidence="2">The sequence shown here is derived from an EMBL/GenBank/DDBJ whole genome shotgun (WGS) entry which is preliminary data.</text>
</comment>
<feature type="chain" id="PRO_5026354193" description="Secreted protein" evidence="1">
    <location>
        <begin position="26"/>
        <end position="75"/>
    </location>
</feature>
<gene>
    <name evidence="2" type="ORF">PF010_g33133</name>
</gene>
<feature type="signal peptide" evidence="1">
    <location>
        <begin position="1"/>
        <end position="25"/>
    </location>
</feature>
<evidence type="ECO:0000313" key="2">
    <source>
        <dbReference type="EMBL" id="KAE9051856.1"/>
    </source>
</evidence>